<dbReference type="GO" id="GO:0004672">
    <property type="term" value="F:protein kinase activity"/>
    <property type="evidence" value="ECO:0007669"/>
    <property type="project" value="InterPro"/>
</dbReference>
<feature type="compositionally biased region" description="Low complexity" evidence="3">
    <location>
        <begin position="86"/>
        <end position="99"/>
    </location>
</feature>
<dbReference type="EMBL" id="UYSU01033592">
    <property type="protein sequence ID" value="VDL92593.1"/>
    <property type="molecule type" value="Genomic_DNA"/>
</dbReference>
<proteinExistence type="predicted"/>
<evidence type="ECO:0000259" key="4">
    <source>
        <dbReference type="PROSITE" id="PS50011"/>
    </source>
</evidence>
<dbReference type="InterPro" id="IPR050198">
    <property type="entry name" value="Non-receptor_tyrosine_kinases"/>
</dbReference>
<evidence type="ECO:0000256" key="2">
    <source>
        <dbReference type="ARBA" id="ARBA00022840"/>
    </source>
</evidence>
<dbReference type="InterPro" id="IPR011009">
    <property type="entry name" value="Kinase-like_dom_sf"/>
</dbReference>
<keyword evidence="1" id="KW-0547">Nucleotide-binding</keyword>
<dbReference type="PANTHER" id="PTHR24418">
    <property type="entry name" value="TYROSINE-PROTEIN KINASE"/>
    <property type="match status" value="1"/>
</dbReference>
<keyword evidence="6" id="KW-1185">Reference proteome</keyword>
<dbReference type="Gene3D" id="3.30.200.20">
    <property type="entry name" value="Phosphorylase Kinase, domain 1"/>
    <property type="match status" value="1"/>
</dbReference>
<feature type="compositionally biased region" description="Polar residues" evidence="3">
    <location>
        <begin position="111"/>
        <end position="120"/>
    </location>
</feature>
<keyword evidence="2" id="KW-0067">ATP-binding</keyword>
<sequence>MLRFAGEIVRLLGRSPAGDWSEVEAPCRLPFPPSSTALQNTVCRGSYDLRAWQSIGTDSNGEFYEMARGWVPTSYLTVANPNYLQQQQQQQQKSQEQQQITMDSYKRHTDQVASPQQQQPFPAEGCRGDWRLVSTHLRLRSHETTSDLVWPALNQAFDYRYGRIPDFHSAALVEVCALPTAALDFYPVFRYQLRYFIQRHMPEPLASTYAASMVNNYVEVYSCAVEPCQSLRLHPISCCLDLVSPLEHSGSMKIELITTICIHVRIIAGEVVMGLVTHDEWNMSPTVGTWARCLHWITIDALSHAYVGVGGGDRRRENRLKSNTLISLNERGADGDESALVIAAQCSPLYPFPFLSSTPSLKNTPGSNAGAPTVKNTSAGHPMGLLLNGSICWSPALAVVALACLGGGGGGGLKYYGDLPYVLFVPLLSITYLPIRDATSSRILLGAVLYILTAYPFDMPVTPLHNNLSVELKQLIVQLVVAQKKVCESRPQRDHSLSPLQPVFVVYHICVSLWPLVSPGTTADNGILRLRFWNATERPFQCPSFVTTQRLILSHTLLVVLIISLRSPSSFSASGSGQYGDVYEAVWRRYNSVVAVKTLKQDVNLNLSDFLAEAAIMKNLSHKNLVRLLGANPVFSLTLSACPGNAPSLACLFPLHSAHNTPLYFSDLSLPLTFRHLRAHCPMSCTALRLQKGSLKKEDYALICIHAAFRRPPTVAFAYRLTHRHTADGVGVRRKHAICTERDY</sequence>
<dbReference type="GO" id="GO:0005524">
    <property type="term" value="F:ATP binding"/>
    <property type="evidence" value="ECO:0007669"/>
    <property type="project" value="UniProtKB-KW"/>
</dbReference>
<evidence type="ECO:0000313" key="6">
    <source>
        <dbReference type="Proteomes" id="UP000275846"/>
    </source>
</evidence>
<dbReference type="InterPro" id="IPR001245">
    <property type="entry name" value="Ser-Thr/Tyr_kinase_cat_dom"/>
</dbReference>
<organism evidence="7">
    <name type="scientific">Schistocephalus solidus</name>
    <name type="common">Tapeworm</name>
    <dbReference type="NCBI Taxonomy" id="70667"/>
    <lineage>
        <taxon>Eukaryota</taxon>
        <taxon>Metazoa</taxon>
        <taxon>Spiralia</taxon>
        <taxon>Lophotrochozoa</taxon>
        <taxon>Platyhelminthes</taxon>
        <taxon>Cestoda</taxon>
        <taxon>Eucestoda</taxon>
        <taxon>Diphyllobothriidea</taxon>
        <taxon>Diphyllobothriidae</taxon>
        <taxon>Schistocephalus</taxon>
    </lineage>
</organism>
<dbReference type="PROSITE" id="PS50011">
    <property type="entry name" value="PROTEIN_KINASE_DOM"/>
    <property type="match status" value="1"/>
</dbReference>
<name>A0A183SPR0_SCHSO</name>
<dbReference type="InterPro" id="IPR000719">
    <property type="entry name" value="Prot_kinase_dom"/>
</dbReference>
<dbReference type="OrthoDB" id="98077at2759"/>
<accession>A0A183SPR0</accession>
<dbReference type="Proteomes" id="UP000275846">
    <property type="component" value="Unassembled WGS sequence"/>
</dbReference>
<reference evidence="7" key="1">
    <citation type="submission" date="2016-06" db="UniProtKB">
        <authorList>
            <consortium name="WormBaseParasite"/>
        </authorList>
    </citation>
    <scope>IDENTIFICATION</scope>
</reference>
<dbReference type="WBParaSite" id="SSLN_0000640501-mRNA-1">
    <property type="protein sequence ID" value="SSLN_0000640501-mRNA-1"/>
    <property type="gene ID" value="SSLN_0000640501"/>
</dbReference>
<dbReference type="SUPFAM" id="SSF56112">
    <property type="entry name" value="Protein kinase-like (PK-like)"/>
    <property type="match status" value="1"/>
</dbReference>
<dbReference type="STRING" id="70667.A0A183SPR0"/>
<reference evidence="5 6" key="2">
    <citation type="submission" date="2018-11" db="EMBL/GenBank/DDBJ databases">
        <authorList>
            <consortium name="Pathogen Informatics"/>
        </authorList>
    </citation>
    <scope>NUCLEOTIDE SEQUENCE [LARGE SCALE GENOMIC DNA]</scope>
    <source>
        <strain evidence="5 6">NST_G2</strain>
    </source>
</reference>
<feature type="domain" description="Protein kinase" evidence="4">
    <location>
        <begin position="568"/>
        <end position="744"/>
    </location>
</feature>
<feature type="region of interest" description="Disordered" evidence="3">
    <location>
        <begin position="86"/>
        <end position="122"/>
    </location>
</feature>
<evidence type="ECO:0000313" key="7">
    <source>
        <dbReference type="WBParaSite" id="SSLN_0000640501-mRNA-1"/>
    </source>
</evidence>
<evidence type="ECO:0000313" key="5">
    <source>
        <dbReference type="EMBL" id="VDL92593.1"/>
    </source>
</evidence>
<protein>
    <submittedName>
        <fullName evidence="7">Non-specific protein-tyrosine kinase</fullName>
    </submittedName>
</protein>
<evidence type="ECO:0000256" key="1">
    <source>
        <dbReference type="ARBA" id="ARBA00022741"/>
    </source>
</evidence>
<gene>
    <name evidence="5" type="ORF">SSLN_LOCUS6208</name>
</gene>
<dbReference type="Pfam" id="PF07714">
    <property type="entry name" value="PK_Tyr_Ser-Thr"/>
    <property type="match status" value="1"/>
</dbReference>
<evidence type="ECO:0000256" key="3">
    <source>
        <dbReference type="SAM" id="MobiDB-lite"/>
    </source>
</evidence>
<dbReference type="AlphaFoldDB" id="A0A183SPR0"/>